<dbReference type="SMART" id="SM00448">
    <property type="entry name" value="REC"/>
    <property type="match status" value="1"/>
</dbReference>
<dbReference type="InterPro" id="IPR001789">
    <property type="entry name" value="Sig_transdc_resp-reg_receiver"/>
</dbReference>
<dbReference type="AlphaFoldDB" id="A0A0W8FNN6"/>
<evidence type="ECO:0000259" key="5">
    <source>
        <dbReference type="PROSITE" id="PS50043"/>
    </source>
</evidence>
<dbReference type="PANTHER" id="PTHR44688">
    <property type="entry name" value="DNA-BINDING TRANSCRIPTIONAL ACTIVATOR DEVR_DOSR"/>
    <property type="match status" value="1"/>
</dbReference>
<dbReference type="PRINTS" id="PR00038">
    <property type="entry name" value="HTHLUXR"/>
</dbReference>
<evidence type="ECO:0000313" key="7">
    <source>
        <dbReference type="EMBL" id="KUG22338.1"/>
    </source>
</evidence>
<dbReference type="PROSITE" id="PS50110">
    <property type="entry name" value="RESPONSE_REGULATORY"/>
    <property type="match status" value="1"/>
</dbReference>
<protein>
    <submittedName>
        <fullName evidence="7">Sensory box histidine kinase/response regulator</fullName>
    </submittedName>
</protein>
<dbReference type="PROSITE" id="PS50043">
    <property type="entry name" value="HTH_LUXR_2"/>
    <property type="match status" value="1"/>
</dbReference>
<dbReference type="InterPro" id="IPR016032">
    <property type="entry name" value="Sig_transdc_resp-reg_C-effctor"/>
</dbReference>
<dbReference type="Gene3D" id="3.40.50.2300">
    <property type="match status" value="1"/>
</dbReference>
<comment type="caution">
    <text evidence="7">The sequence shown here is derived from an EMBL/GenBank/DDBJ whole genome shotgun (WGS) entry which is preliminary data.</text>
</comment>
<dbReference type="GO" id="GO:0003677">
    <property type="term" value="F:DNA binding"/>
    <property type="evidence" value="ECO:0007669"/>
    <property type="project" value="UniProtKB-KW"/>
</dbReference>
<feature type="domain" description="HTH luxR-type" evidence="5">
    <location>
        <begin position="215"/>
        <end position="280"/>
    </location>
</feature>
<gene>
    <name evidence="7" type="ORF">ASZ90_007877</name>
</gene>
<proteinExistence type="predicted"/>
<dbReference type="Pfam" id="PF00196">
    <property type="entry name" value="GerE"/>
    <property type="match status" value="1"/>
</dbReference>
<dbReference type="GO" id="GO:0016301">
    <property type="term" value="F:kinase activity"/>
    <property type="evidence" value="ECO:0007669"/>
    <property type="project" value="UniProtKB-KW"/>
</dbReference>
<dbReference type="GO" id="GO:0006355">
    <property type="term" value="P:regulation of DNA-templated transcription"/>
    <property type="evidence" value="ECO:0007669"/>
    <property type="project" value="InterPro"/>
</dbReference>
<dbReference type="CDD" id="cd06170">
    <property type="entry name" value="LuxR_C_like"/>
    <property type="match status" value="1"/>
</dbReference>
<keyword evidence="1" id="KW-0805">Transcription regulation</keyword>
<keyword evidence="3" id="KW-0804">Transcription</keyword>
<keyword evidence="2" id="KW-0238">DNA-binding</keyword>
<dbReference type="Pfam" id="PF00072">
    <property type="entry name" value="Response_reg"/>
    <property type="match status" value="1"/>
</dbReference>
<feature type="domain" description="Response regulatory" evidence="6">
    <location>
        <begin position="6"/>
        <end position="122"/>
    </location>
</feature>
<dbReference type="InterPro" id="IPR036388">
    <property type="entry name" value="WH-like_DNA-bd_sf"/>
</dbReference>
<evidence type="ECO:0000256" key="2">
    <source>
        <dbReference type="ARBA" id="ARBA00023125"/>
    </source>
</evidence>
<name>A0A0W8FNN6_9ZZZZ</name>
<evidence type="ECO:0000256" key="1">
    <source>
        <dbReference type="ARBA" id="ARBA00023015"/>
    </source>
</evidence>
<dbReference type="CDD" id="cd00156">
    <property type="entry name" value="REC"/>
    <property type="match status" value="1"/>
</dbReference>
<evidence type="ECO:0000256" key="3">
    <source>
        <dbReference type="ARBA" id="ARBA00023163"/>
    </source>
</evidence>
<dbReference type="InterPro" id="IPR000792">
    <property type="entry name" value="Tscrpt_reg_LuxR_C"/>
</dbReference>
<keyword evidence="4" id="KW-0175">Coiled coil</keyword>
<reference evidence="7" key="1">
    <citation type="journal article" date="2015" name="Proc. Natl. Acad. Sci. U.S.A.">
        <title>Networks of energetic and metabolic interactions define dynamics in microbial communities.</title>
        <authorList>
            <person name="Embree M."/>
            <person name="Liu J.K."/>
            <person name="Al-Bassam M.M."/>
            <person name="Zengler K."/>
        </authorList>
    </citation>
    <scope>NUCLEOTIDE SEQUENCE</scope>
</reference>
<evidence type="ECO:0000256" key="4">
    <source>
        <dbReference type="SAM" id="Coils"/>
    </source>
</evidence>
<feature type="coiled-coil region" evidence="4">
    <location>
        <begin position="114"/>
        <end position="150"/>
    </location>
</feature>
<keyword evidence="7" id="KW-0808">Transferase</keyword>
<dbReference type="GO" id="GO:0000160">
    <property type="term" value="P:phosphorelay signal transduction system"/>
    <property type="evidence" value="ECO:0007669"/>
    <property type="project" value="InterPro"/>
</dbReference>
<accession>A0A0W8FNN6</accession>
<sequence length="286" mass="32357">MSDKLNILILEDVAADAELMEDELKQAGFKFEAKRVAGRFAFIKELDEFSPHLILADYSLPGFGGQAALKIVMDKSIDIPFIFVSGALGEELAIELLKKGATDYVLKNKLSRLVPSVKRALNELAERNERKKAEDELRLKSKSLAEANTALKVLLQHRDEDRTALEEKVITNVKKLALPYIEKLKTLKLNESQLTCVNMIEDHLKDIISPFLRNLTIEHLDFTPREIQITSLVKEGKTTKEITALFNISATAVDFHRKNIRMKLGIKNKKTNLRSFLLSMPLKIDS</sequence>
<dbReference type="EMBL" id="LNQE01000974">
    <property type="protein sequence ID" value="KUG22338.1"/>
    <property type="molecule type" value="Genomic_DNA"/>
</dbReference>
<dbReference type="SUPFAM" id="SSF46894">
    <property type="entry name" value="C-terminal effector domain of the bipartite response regulators"/>
    <property type="match status" value="1"/>
</dbReference>
<dbReference type="PANTHER" id="PTHR44688:SF16">
    <property type="entry name" value="DNA-BINDING TRANSCRIPTIONAL ACTIVATOR DEVR_DOSR"/>
    <property type="match status" value="1"/>
</dbReference>
<organism evidence="7">
    <name type="scientific">hydrocarbon metagenome</name>
    <dbReference type="NCBI Taxonomy" id="938273"/>
    <lineage>
        <taxon>unclassified sequences</taxon>
        <taxon>metagenomes</taxon>
        <taxon>ecological metagenomes</taxon>
    </lineage>
</organism>
<dbReference type="SUPFAM" id="SSF52172">
    <property type="entry name" value="CheY-like"/>
    <property type="match status" value="1"/>
</dbReference>
<evidence type="ECO:0000259" key="6">
    <source>
        <dbReference type="PROSITE" id="PS50110"/>
    </source>
</evidence>
<dbReference type="SMART" id="SM00421">
    <property type="entry name" value="HTH_LUXR"/>
    <property type="match status" value="1"/>
</dbReference>
<keyword evidence="7" id="KW-0418">Kinase</keyword>
<dbReference type="Gene3D" id="1.10.10.10">
    <property type="entry name" value="Winged helix-like DNA-binding domain superfamily/Winged helix DNA-binding domain"/>
    <property type="match status" value="1"/>
</dbReference>
<dbReference type="InterPro" id="IPR011006">
    <property type="entry name" value="CheY-like_superfamily"/>
</dbReference>